<reference evidence="1" key="1">
    <citation type="submission" date="2017-07" db="EMBL/GenBank/DDBJ databases">
        <authorList>
            <person name="Mikheyev A."/>
            <person name="Grau M."/>
        </authorList>
    </citation>
    <scope>NUCLEOTIDE SEQUENCE</scope>
    <source>
        <tissue evidence="1">Venom_gland</tissue>
    </source>
</reference>
<evidence type="ECO:0000313" key="1">
    <source>
        <dbReference type="EMBL" id="LAA44897.1"/>
    </source>
</evidence>
<dbReference type="AlphaFoldDB" id="A0A2D4FBM5"/>
<accession>A0A2D4FBM5</accession>
<protein>
    <submittedName>
        <fullName evidence="1">Uncharacterized protein</fullName>
    </submittedName>
</protein>
<organism evidence="1">
    <name type="scientific">Micrurus corallinus</name>
    <name type="common">Brazilian coral snake</name>
    <dbReference type="NCBI Taxonomy" id="54390"/>
    <lineage>
        <taxon>Eukaryota</taxon>
        <taxon>Metazoa</taxon>
        <taxon>Chordata</taxon>
        <taxon>Craniata</taxon>
        <taxon>Vertebrata</taxon>
        <taxon>Euteleostomi</taxon>
        <taxon>Lepidosauria</taxon>
        <taxon>Squamata</taxon>
        <taxon>Bifurcata</taxon>
        <taxon>Unidentata</taxon>
        <taxon>Episquamata</taxon>
        <taxon>Toxicofera</taxon>
        <taxon>Serpentes</taxon>
        <taxon>Colubroidea</taxon>
        <taxon>Elapidae</taxon>
        <taxon>Elapinae</taxon>
        <taxon>Micrurus</taxon>
    </lineage>
</organism>
<proteinExistence type="predicted"/>
<dbReference type="EMBL" id="IACJ01065812">
    <property type="protein sequence ID" value="LAA44897.1"/>
    <property type="molecule type" value="Transcribed_RNA"/>
</dbReference>
<reference evidence="1" key="2">
    <citation type="submission" date="2017-11" db="EMBL/GenBank/DDBJ databases">
        <title>Coralsnake Venomics: Analyses of Venom Gland Transcriptomes and Proteomes of Six Brazilian Taxa.</title>
        <authorList>
            <person name="Aird S.D."/>
            <person name="Jorge da Silva N."/>
            <person name="Qiu L."/>
            <person name="Villar-Briones A."/>
            <person name="Aparecida-Saddi V."/>
            <person name="Campos-Telles M.P."/>
            <person name="Grau M."/>
            <person name="Mikheyev A.S."/>
        </authorList>
    </citation>
    <scope>NUCLEOTIDE SEQUENCE</scope>
    <source>
        <tissue evidence="1">Venom_gland</tissue>
    </source>
</reference>
<name>A0A2D4FBM5_MICCO</name>
<sequence>MALLETAPRSSSQSIYHSEFRVDYAIHSAGIFRHSVTHQATNSWQEQFQIQSPEIHRAQFMLQKKNMARNRFSDKYLKLQENRNNTILSLKFYITRRLKLRLQSN</sequence>